<organism evidence="1 2">
    <name type="scientific">Nostocoides jenkinsii Ben 74</name>
    <dbReference type="NCBI Taxonomy" id="1193518"/>
    <lineage>
        <taxon>Bacteria</taxon>
        <taxon>Bacillati</taxon>
        <taxon>Actinomycetota</taxon>
        <taxon>Actinomycetes</taxon>
        <taxon>Micrococcales</taxon>
        <taxon>Intrasporangiaceae</taxon>
        <taxon>Nostocoides</taxon>
    </lineage>
</organism>
<evidence type="ECO:0000313" key="2">
    <source>
        <dbReference type="Proteomes" id="UP000035720"/>
    </source>
</evidence>
<dbReference type="Proteomes" id="UP000035720">
    <property type="component" value="Unassembled WGS sequence"/>
</dbReference>
<dbReference type="EMBL" id="CAJC01000018">
    <property type="protein sequence ID" value="CCI51684.1"/>
    <property type="molecule type" value="Genomic_DNA"/>
</dbReference>
<accession>A0A077M528</accession>
<dbReference type="AlphaFoldDB" id="A0A077M528"/>
<protein>
    <submittedName>
        <fullName evidence="1">Uncharacterized protein</fullName>
    </submittedName>
</protein>
<proteinExistence type="predicted"/>
<dbReference type="RefSeq" id="WP_048548064.1">
    <property type="nucleotide sequence ID" value="NZ_HF571038.1"/>
</dbReference>
<keyword evidence="2" id="KW-1185">Reference proteome</keyword>
<gene>
    <name evidence="1" type="ORF">BN13_1140007</name>
</gene>
<reference evidence="1 2" key="1">
    <citation type="journal article" date="2013" name="ISME J.">
        <title>A metabolic model for members of the genus Tetrasphaera involved in enhanced biological phosphorus removal.</title>
        <authorList>
            <person name="Kristiansen R."/>
            <person name="Nguyen H.T.T."/>
            <person name="Saunders A.M."/>
            <person name="Nielsen J.L."/>
            <person name="Wimmer R."/>
            <person name="Le V.Q."/>
            <person name="McIlroy S.J."/>
            <person name="Petrovski S."/>
            <person name="Seviour R.J."/>
            <person name="Calteau A."/>
            <person name="Nielsen K.L."/>
            <person name="Nielsen P.H."/>
        </authorList>
    </citation>
    <scope>NUCLEOTIDE SEQUENCE [LARGE SCALE GENOMIC DNA]</scope>
    <source>
        <strain evidence="1 2">Ben 74</strain>
    </source>
</reference>
<evidence type="ECO:0000313" key="1">
    <source>
        <dbReference type="EMBL" id="CCI51684.1"/>
    </source>
</evidence>
<sequence>MNTAGIAPGTVVAVIGSQDMAEIEIGALSTDGESILSTLRYHHIIGCWSVPPHRIAIVDTDTVLPWSTDVAERLARERRWVEKAERAAMIAEADARRNDVNRRISDHLDGVEVIVKVEVSA</sequence>
<name>A0A077M528_9MICO</name>
<comment type="caution">
    <text evidence="1">The sequence shown here is derived from an EMBL/GenBank/DDBJ whole genome shotgun (WGS) entry which is preliminary data.</text>
</comment>